<gene>
    <name evidence="3" type="ORF">SAMN05421850_11141</name>
</gene>
<dbReference type="Gene3D" id="3.30.300.30">
    <property type="match status" value="1"/>
</dbReference>
<evidence type="ECO:0000259" key="1">
    <source>
        <dbReference type="Pfam" id="PF00501"/>
    </source>
</evidence>
<dbReference type="Proteomes" id="UP000199340">
    <property type="component" value="Unassembled WGS sequence"/>
</dbReference>
<dbReference type="RefSeq" id="WP_090030188.1">
    <property type="nucleotide sequence ID" value="NZ_FNEB01000011.1"/>
</dbReference>
<feature type="domain" description="AMP-binding enzyme C-terminal" evidence="2">
    <location>
        <begin position="426"/>
        <end position="501"/>
    </location>
</feature>
<keyword evidence="4" id="KW-1185">Reference proteome</keyword>
<dbReference type="EMBL" id="FNEB01000011">
    <property type="protein sequence ID" value="SDJ27319.1"/>
    <property type="molecule type" value="Genomic_DNA"/>
</dbReference>
<dbReference type="SUPFAM" id="SSF56801">
    <property type="entry name" value="Acetyl-CoA synthetase-like"/>
    <property type="match status" value="1"/>
</dbReference>
<dbReference type="STRING" id="490829.SAMN05421850_11141"/>
<dbReference type="InterPro" id="IPR025110">
    <property type="entry name" value="AMP-bd_C"/>
</dbReference>
<evidence type="ECO:0000259" key="2">
    <source>
        <dbReference type="Pfam" id="PF13193"/>
    </source>
</evidence>
<dbReference type="InterPro" id="IPR050237">
    <property type="entry name" value="ATP-dep_AMP-bd_enzyme"/>
</dbReference>
<dbReference type="OrthoDB" id="7315605at2"/>
<dbReference type="PANTHER" id="PTHR43767:SF1">
    <property type="entry name" value="NONRIBOSOMAL PEPTIDE SYNTHASE PES1 (EUROFUNG)-RELATED"/>
    <property type="match status" value="1"/>
</dbReference>
<proteinExistence type="predicted"/>
<dbReference type="AlphaFoldDB" id="A0A1G8SDI9"/>
<dbReference type="Gene3D" id="3.40.50.12780">
    <property type="entry name" value="N-terminal domain of ligase-like"/>
    <property type="match status" value="1"/>
</dbReference>
<accession>A0A1G8SDI9</accession>
<dbReference type="PROSITE" id="PS00455">
    <property type="entry name" value="AMP_BINDING"/>
    <property type="match status" value="1"/>
</dbReference>
<evidence type="ECO:0000313" key="4">
    <source>
        <dbReference type="Proteomes" id="UP000199340"/>
    </source>
</evidence>
<feature type="domain" description="AMP-dependent synthetase/ligase" evidence="1">
    <location>
        <begin position="19"/>
        <end position="370"/>
    </location>
</feature>
<keyword evidence="3" id="KW-0436">Ligase</keyword>
<dbReference type="InterPro" id="IPR020845">
    <property type="entry name" value="AMP-binding_CS"/>
</dbReference>
<reference evidence="3 4" key="1">
    <citation type="submission" date="2016-10" db="EMBL/GenBank/DDBJ databases">
        <authorList>
            <person name="de Groot N.N."/>
        </authorList>
    </citation>
    <scope>NUCLEOTIDE SEQUENCE [LARGE SCALE GENOMIC DNA]</scope>
    <source>
        <strain evidence="3 4">DSM 28010</strain>
    </source>
</reference>
<sequence>MVYDPRIPAKEECVLAYQLEHWAARKPDDLFVSFEGGPRWSWAEMLEQTRRAAAAFQAMGVKKGDHVLSWQPNSWEALLTWFGLNYLGAVYVPVNVAYKGALLEHVVKLSDAKLMVCHADLLDRLAQIDCGVLSDVIVTGGEATLDGFTCHPASALQADTGLTGIPEEIAPWDTQYIIFTSGTTGPSKAVLSSYVQGHAMGPVAHDYTEESDHTLVNLPLFHVGGTVFFNIALGTGSSCHLDTHFKTDVFWDTVRREKITNTLLLGAIITFLNGLPERDDDQDHTLKKSICVPWNDDARKLGKRHGITVRTTFNMTEISSPMVSDPYPPENGTCGVLRPGVEARVVDENDCELPPGVAGELIVRTDTVWGLNHGYYKNPEATAKAWRNGWFHTGDAFKYDEAGYFYFVDRIKDAIRRRGENISSFEVEAEVNAHPDVAESAAVPVPSAFNEDEVLVVVVPAKGRTIDPEALFDHLRDRMAHFMLPHYIRVIDDLPKTPTQKVQKHILRDAGVTKDTWNREAAGITVKREKIGS</sequence>
<dbReference type="PANTHER" id="PTHR43767">
    <property type="entry name" value="LONG-CHAIN-FATTY-ACID--COA LIGASE"/>
    <property type="match status" value="1"/>
</dbReference>
<name>A0A1G8SDI9_9RHOB</name>
<protein>
    <submittedName>
        <fullName evidence="3">Crotonobetaine/carnitine-CoA ligase</fullName>
    </submittedName>
</protein>
<dbReference type="GO" id="GO:0016878">
    <property type="term" value="F:acid-thiol ligase activity"/>
    <property type="evidence" value="ECO:0007669"/>
    <property type="project" value="UniProtKB-ARBA"/>
</dbReference>
<dbReference type="InterPro" id="IPR000873">
    <property type="entry name" value="AMP-dep_synth/lig_dom"/>
</dbReference>
<dbReference type="InterPro" id="IPR042099">
    <property type="entry name" value="ANL_N_sf"/>
</dbReference>
<evidence type="ECO:0000313" key="3">
    <source>
        <dbReference type="EMBL" id="SDJ27319.1"/>
    </source>
</evidence>
<dbReference type="Pfam" id="PF13193">
    <property type="entry name" value="AMP-binding_C"/>
    <property type="match status" value="1"/>
</dbReference>
<dbReference type="Pfam" id="PF00501">
    <property type="entry name" value="AMP-binding"/>
    <property type="match status" value="1"/>
</dbReference>
<dbReference type="InterPro" id="IPR045851">
    <property type="entry name" value="AMP-bd_C_sf"/>
</dbReference>
<organism evidence="3 4">
    <name type="scientific">Lutimaribacter saemankumensis</name>
    <dbReference type="NCBI Taxonomy" id="490829"/>
    <lineage>
        <taxon>Bacteria</taxon>
        <taxon>Pseudomonadati</taxon>
        <taxon>Pseudomonadota</taxon>
        <taxon>Alphaproteobacteria</taxon>
        <taxon>Rhodobacterales</taxon>
        <taxon>Roseobacteraceae</taxon>
        <taxon>Lutimaribacter</taxon>
    </lineage>
</organism>